<evidence type="ECO:0000313" key="2">
    <source>
        <dbReference type="EMBL" id="KAK4322529.1"/>
    </source>
</evidence>
<organism evidence="2 3">
    <name type="scientific">Petrolisthes manimaculis</name>
    <dbReference type="NCBI Taxonomy" id="1843537"/>
    <lineage>
        <taxon>Eukaryota</taxon>
        <taxon>Metazoa</taxon>
        <taxon>Ecdysozoa</taxon>
        <taxon>Arthropoda</taxon>
        <taxon>Crustacea</taxon>
        <taxon>Multicrustacea</taxon>
        <taxon>Malacostraca</taxon>
        <taxon>Eumalacostraca</taxon>
        <taxon>Eucarida</taxon>
        <taxon>Decapoda</taxon>
        <taxon>Pleocyemata</taxon>
        <taxon>Anomura</taxon>
        <taxon>Galatheoidea</taxon>
        <taxon>Porcellanidae</taxon>
        <taxon>Petrolisthes</taxon>
    </lineage>
</organism>
<sequence length="76" mass="8257">MRDPLISPTPLQRAMAARRAQAAQRQGDKAALRGRIVGMRESGLSTCDSRRSRRSSHHCVSLAKEMGRGGQPEGSL</sequence>
<reference evidence="2" key="1">
    <citation type="submission" date="2023-11" db="EMBL/GenBank/DDBJ databases">
        <title>Genome assemblies of two species of porcelain crab, Petrolisthes cinctipes and Petrolisthes manimaculis (Anomura: Porcellanidae).</title>
        <authorList>
            <person name="Angst P."/>
        </authorList>
    </citation>
    <scope>NUCLEOTIDE SEQUENCE</scope>
    <source>
        <strain evidence="2">PB745_02</strain>
        <tissue evidence="2">Gill</tissue>
    </source>
</reference>
<dbReference type="EMBL" id="JAWZYT010000514">
    <property type="protein sequence ID" value="KAK4322529.1"/>
    <property type="molecule type" value="Genomic_DNA"/>
</dbReference>
<protein>
    <submittedName>
        <fullName evidence="2">Uncharacterized protein</fullName>
    </submittedName>
</protein>
<proteinExistence type="predicted"/>
<gene>
    <name evidence="2" type="ORF">Pmani_006710</name>
</gene>
<evidence type="ECO:0000256" key="1">
    <source>
        <dbReference type="SAM" id="MobiDB-lite"/>
    </source>
</evidence>
<name>A0AAE1Q9X7_9EUCA</name>
<keyword evidence="3" id="KW-1185">Reference proteome</keyword>
<dbReference type="Proteomes" id="UP001292094">
    <property type="component" value="Unassembled WGS sequence"/>
</dbReference>
<evidence type="ECO:0000313" key="3">
    <source>
        <dbReference type="Proteomes" id="UP001292094"/>
    </source>
</evidence>
<feature type="compositionally biased region" description="Low complexity" evidence="1">
    <location>
        <begin position="12"/>
        <end position="25"/>
    </location>
</feature>
<feature type="region of interest" description="Disordered" evidence="1">
    <location>
        <begin position="1"/>
        <end position="76"/>
    </location>
</feature>
<accession>A0AAE1Q9X7</accession>
<dbReference type="AlphaFoldDB" id="A0AAE1Q9X7"/>
<comment type="caution">
    <text evidence="2">The sequence shown here is derived from an EMBL/GenBank/DDBJ whole genome shotgun (WGS) entry which is preliminary data.</text>
</comment>